<evidence type="ECO:0000313" key="2">
    <source>
        <dbReference type="EMBL" id="GFD25214.1"/>
    </source>
</evidence>
<feature type="non-terminal residue" evidence="2">
    <location>
        <position position="1"/>
    </location>
</feature>
<evidence type="ECO:0000256" key="1">
    <source>
        <dbReference type="SAM" id="MobiDB-lite"/>
    </source>
</evidence>
<feature type="compositionally biased region" description="Polar residues" evidence="1">
    <location>
        <begin position="32"/>
        <end position="56"/>
    </location>
</feature>
<reference evidence="2" key="1">
    <citation type="journal article" date="2019" name="Sci. Rep.">
        <title>Draft genome of Tanacetum cinerariifolium, the natural source of mosquito coil.</title>
        <authorList>
            <person name="Yamashiro T."/>
            <person name="Shiraishi A."/>
            <person name="Satake H."/>
            <person name="Nakayama K."/>
        </authorList>
    </citation>
    <scope>NUCLEOTIDE SEQUENCE</scope>
</reference>
<gene>
    <name evidence="2" type="ORF">Tci_897183</name>
</gene>
<organism evidence="2">
    <name type="scientific">Tanacetum cinerariifolium</name>
    <name type="common">Dalmatian daisy</name>
    <name type="synonym">Chrysanthemum cinerariifolium</name>
    <dbReference type="NCBI Taxonomy" id="118510"/>
    <lineage>
        <taxon>Eukaryota</taxon>
        <taxon>Viridiplantae</taxon>
        <taxon>Streptophyta</taxon>
        <taxon>Embryophyta</taxon>
        <taxon>Tracheophyta</taxon>
        <taxon>Spermatophyta</taxon>
        <taxon>Magnoliopsida</taxon>
        <taxon>eudicotyledons</taxon>
        <taxon>Gunneridae</taxon>
        <taxon>Pentapetalae</taxon>
        <taxon>asterids</taxon>
        <taxon>campanulids</taxon>
        <taxon>Asterales</taxon>
        <taxon>Asteraceae</taxon>
        <taxon>Asteroideae</taxon>
        <taxon>Anthemideae</taxon>
        <taxon>Anthemidinae</taxon>
        <taxon>Tanacetum</taxon>
    </lineage>
</organism>
<dbReference type="AlphaFoldDB" id="A0A699UYZ0"/>
<protein>
    <submittedName>
        <fullName evidence="2">Uncharacterized protein</fullName>
    </submittedName>
</protein>
<comment type="caution">
    <text evidence="2">The sequence shown here is derived from an EMBL/GenBank/DDBJ whole genome shotgun (WGS) entry which is preliminary data.</text>
</comment>
<accession>A0A699UYZ0</accession>
<dbReference type="EMBL" id="BKCJ011358889">
    <property type="protein sequence ID" value="GFD25214.1"/>
    <property type="molecule type" value="Genomic_DNA"/>
</dbReference>
<proteinExistence type="predicted"/>
<name>A0A699UYZ0_TANCI</name>
<sequence>RCRDDDADKDEEPSAGSDRGSKRRREGKEPKSSSAPSETATKSASRSTQGSRSFQTLAGESATAELKYHLEEIYKAITDQLDWVNPEGQQYPHNQLKPLPLIPNN</sequence>
<feature type="region of interest" description="Disordered" evidence="1">
    <location>
        <begin position="85"/>
        <end position="105"/>
    </location>
</feature>
<feature type="region of interest" description="Disordered" evidence="1">
    <location>
        <begin position="1"/>
        <end position="56"/>
    </location>
</feature>